<accession>A0A1R4LG11</accession>
<dbReference type="InterPro" id="IPR002110">
    <property type="entry name" value="Ankyrin_rpt"/>
</dbReference>
<dbReference type="PANTHER" id="PTHR24171:SF9">
    <property type="entry name" value="ANKYRIN REPEAT DOMAIN-CONTAINING PROTEIN 39"/>
    <property type="match status" value="1"/>
</dbReference>
<feature type="repeat" description="ANK" evidence="3">
    <location>
        <begin position="112"/>
        <end position="146"/>
    </location>
</feature>
<dbReference type="Proteomes" id="UP000188276">
    <property type="component" value="Unassembled WGS sequence"/>
</dbReference>
<dbReference type="SUPFAM" id="SSF48403">
    <property type="entry name" value="Ankyrin repeat"/>
    <property type="match status" value="1"/>
</dbReference>
<dbReference type="SMART" id="SM00248">
    <property type="entry name" value="ANK"/>
    <property type="match status" value="4"/>
</dbReference>
<evidence type="ECO:0000256" key="2">
    <source>
        <dbReference type="ARBA" id="ARBA00023043"/>
    </source>
</evidence>
<dbReference type="PROSITE" id="PS50297">
    <property type="entry name" value="ANK_REP_REGION"/>
    <property type="match status" value="1"/>
</dbReference>
<dbReference type="PANTHER" id="PTHR24171">
    <property type="entry name" value="ANKYRIN REPEAT DOMAIN-CONTAINING PROTEIN 39-RELATED"/>
    <property type="match status" value="1"/>
</dbReference>
<evidence type="ECO:0000313" key="4">
    <source>
        <dbReference type="EMBL" id="SJN55511.1"/>
    </source>
</evidence>
<gene>
    <name evidence="4" type="ORF">VR7878_01292</name>
</gene>
<evidence type="ECO:0000313" key="5">
    <source>
        <dbReference type="Proteomes" id="UP000188276"/>
    </source>
</evidence>
<proteinExistence type="predicted"/>
<reference evidence="5" key="1">
    <citation type="submission" date="2017-02" db="EMBL/GenBank/DDBJ databases">
        <authorList>
            <person name="Rodrigo-Torres L."/>
            <person name="Arahal R.D."/>
            <person name="Lucena T."/>
        </authorList>
    </citation>
    <scope>NUCLEOTIDE SEQUENCE [LARGE SCALE GENOMIC DNA]</scope>
    <source>
        <strain evidence="5">CECT 7878</strain>
    </source>
</reference>
<organism evidence="4 5">
    <name type="scientific">Vibrio ruber (strain DSM 16370 / JCM 11486 / BCRC 17186 / CECT 7878 / LMG 23124 / VR1)</name>
    <dbReference type="NCBI Taxonomy" id="1123498"/>
    <lineage>
        <taxon>Bacteria</taxon>
        <taxon>Pseudomonadati</taxon>
        <taxon>Pseudomonadota</taxon>
        <taxon>Gammaproteobacteria</taxon>
        <taxon>Vibrionales</taxon>
        <taxon>Vibrionaceae</taxon>
        <taxon>Vibrio</taxon>
    </lineage>
</organism>
<feature type="repeat" description="ANK" evidence="3">
    <location>
        <begin position="77"/>
        <end position="103"/>
    </location>
</feature>
<dbReference type="PROSITE" id="PS50088">
    <property type="entry name" value="ANK_REPEAT"/>
    <property type="match status" value="2"/>
</dbReference>
<dbReference type="RefSeq" id="WP_077334534.1">
    <property type="nucleotide sequence ID" value="NZ_FULE01000016.1"/>
</dbReference>
<evidence type="ECO:0000256" key="1">
    <source>
        <dbReference type="ARBA" id="ARBA00022737"/>
    </source>
</evidence>
<name>A0A1R4LG11_VIBR1</name>
<keyword evidence="5" id="KW-1185">Reference proteome</keyword>
<evidence type="ECO:0000256" key="3">
    <source>
        <dbReference type="PROSITE-ProRule" id="PRU00023"/>
    </source>
</evidence>
<dbReference type="STRING" id="1123498.VR7878_01292"/>
<dbReference type="AlphaFoldDB" id="A0A1R4LG11"/>
<keyword evidence="2 3" id="KW-0040">ANK repeat</keyword>
<dbReference type="InterPro" id="IPR036770">
    <property type="entry name" value="Ankyrin_rpt-contain_sf"/>
</dbReference>
<dbReference type="Pfam" id="PF12796">
    <property type="entry name" value="Ank_2"/>
    <property type="match status" value="1"/>
</dbReference>
<sequence length="172" mass="19677">MSYEYELYDAVLDGDIDEVRALIDKGADIHEITESEHWTYLHHVFISPSTKREERTPLESVQFLIDQGLDVNAIDSYGYTPLLFAVRQRNVEGMRLLLENGADKLIGHRNEDGVDALKMAFDRKPSHFDVVKLLLEYGADPDDKREGGRSVRELLNIIVGVDSEIIELVNRY</sequence>
<keyword evidence="1" id="KW-0677">Repeat</keyword>
<protein>
    <submittedName>
        <fullName evidence="4">Ankyrin repeats (3 copies)</fullName>
    </submittedName>
</protein>
<dbReference type="OrthoDB" id="6087427at2"/>
<dbReference type="Gene3D" id="1.25.40.20">
    <property type="entry name" value="Ankyrin repeat-containing domain"/>
    <property type="match status" value="1"/>
</dbReference>
<dbReference type="EMBL" id="FULE01000016">
    <property type="protein sequence ID" value="SJN55511.1"/>
    <property type="molecule type" value="Genomic_DNA"/>
</dbReference>